<name>A0A2R8BU70_9RHOB</name>
<gene>
    <name evidence="3" type="ORF">PAA8504_01517</name>
</gene>
<comment type="similarity">
    <text evidence="1">Belongs to the 5'(3')-deoxyribonucleotidase family.</text>
</comment>
<dbReference type="SFLD" id="SFLDG01126">
    <property type="entry name" value="C1.2:_Nucleotidase_Like"/>
    <property type="match status" value="1"/>
</dbReference>
<dbReference type="InterPro" id="IPR023214">
    <property type="entry name" value="HAD_sf"/>
</dbReference>
<evidence type="ECO:0000313" key="4">
    <source>
        <dbReference type="Proteomes" id="UP000244912"/>
    </source>
</evidence>
<dbReference type="EC" id="3.1.3.-" evidence="3"/>
<dbReference type="SUPFAM" id="SSF56784">
    <property type="entry name" value="HAD-like"/>
    <property type="match status" value="1"/>
</dbReference>
<evidence type="ECO:0000256" key="1">
    <source>
        <dbReference type="ARBA" id="ARBA00009589"/>
    </source>
</evidence>
<sequence length="180" mass="19875">MRIAIDMDEVMADTHAAKYALFAERGFAPSDDELSGRKLADLAPADITAAVECEMHKGFFFADIAPMTGAVEAVKDLTSRHEVYVATAAMDYPASVPHKIAWLARHFPFIDPQNYVFCGDKGIVRADLLIDDSPRHFTGFSGQGVCFEALHNRGEDCTYRLSGWAEAADMVTRIEKDLNL</sequence>
<feature type="active site" description="Nucleophile" evidence="2">
    <location>
        <position position="6"/>
    </location>
</feature>
<dbReference type="SFLD" id="SFLDG01146">
    <property type="entry name" value="C1.2.2"/>
    <property type="match status" value="1"/>
</dbReference>
<feature type="active site" description="Proton donor" evidence="2">
    <location>
        <position position="8"/>
    </location>
</feature>
<dbReference type="Proteomes" id="UP000244912">
    <property type="component" value="Unassembled WGS sequence"/>
</dbReference>
<dbReference type="Pfam" id="PF06941">
    <property type="entry name" value="NT5C"/>
    <property type="match status" value="1"/>
</dbReference>
<dbReference type="AlphaFoldDB" id="A0A2R8BU70"/>
<dbReference type="InterPro" id="IPR010708">
    <property type="entry name" value="5'(3')-deoxyribonucleotidase"/>
</dbReference>
<organism evidence="3 4">
    <name type="scientific">Palleronia abyssalis</name>
    <dbReference type="NCBI Taxonomy" id="1501240"/>
    <lineage>
        <taxon>Bacteria</taxon>
        <taxon>Pseudomonadati</taxon>
        <taxon>Pseudomonadota</taxon>
        <taxon>Alphaproteobacteria</taxon>
        <taxon>Rhodobacterales</taxon>
        <taxon>Roseobacteraceae</taxon>
        <taxon>Palleronia</taxon>
    </lineage>
</organism>
<dbReference type="PANTHER" id="PTHR16504">
    <property type="entry name" value="5'(3')-DEOXYRIBONUCLEOTIDASE"/>
    <property type="match status" value="1"/>
</dbReference>
<accession>A0A2R8BU70</accession>
<reference evidence="3 4" key="1">
    <citation type="submission" date="2018-03" db="EMBL/GenBank/DDBJ databases">
        <authorList>
            <person name="Keele B.F."/>
        </authorList>
    </citation>
    <scope>NUCLEOTIDE SEQUENCE [LARGE SCALE GENOMIC DNA]</scope>
    <source>
        <strain evidence="3 4">CECT 8504</strain>
    </source>
</reference>
<dbReference type="GO" id="GO:0009223">
    <property type="term" value="P:pyrimidine deoxyribonucleotide catabolic process"/>
    <property type="evidence" value="ECO:0007669"/>
    <property type="project" value="TreeGrafter"/>
</dbReference>
<dbReference type="GO" id="GO:0008253">
    <property type="term" value="F:5'-nucleotidase activity"/>
    <property type="evidence" value="ECO:0007669"/>
    <property type="project" value="InterPro"/>
</dbReference>
<dbReference type="InterPro" id="IPR036412">
    <property type="entry name" value="HAD-like_sf"/>
</dbReference>
<dbReference type="Gene3D" id="1.10.40.40">
    <property type="entry name" value="Deoxyribonucleotidase, domain 2"/>
    <property type="match status" value="1"/>
</dbReference>
<protein>
    <submittedName>
        <fullName evidence="3">5'(3')-deoxyribonucleotidase</fullName>
        <ecNumber evidence="3">3.1.3.-</ecNumber>
    </submittedName>
</protein>
<proteinExistence type="inferred from homology"/>
<dbReference type="SFLD" id="SFLDS00003">
    <property type="entry name" value="Haloacid_Dehalogenase"/>
    <property type="match status" value="1"/>
</dbReference>
<keyword evidence="4" id="KW-1185">Reference proteome</keyword>
<evidence type="ECO:0000313" key="3">
    <source>
        <dbReference type="EMBL" id="SPJ23702.1"/>
    </source>
</evidence>
<dbReference type="RefSeq" id="WP_108893575.1">
    <property type="nucleotide sequence ID" value="NZ_ONZF01000003.1"/>
</dbReference>
<evidence type="ECO:0000256" key="2">
    <source>
        <dbReference type="PIRSR" id="PIRSR610708-1"/>
    </source>
</evidence>
<dbReference type="Gene3D" id="3.40.50.1000">
    <property type="entry name" value="HAD superfamily/HAD-like"/>
    <property type="match status" value="1"/>
</dbReference>
<dbReference type="EMBL" id="ONZF01000003">
    <property type="protein sequence ID" value="SPJ23702.1"/>
    <property type="molecule type" value="Genomic_DNA"/>
</dbReference>
<keyword evidence="3" id="KW-0378">Hydrolase</keyword>
<dbReference type="OrthoDB" id="278110at2"/>
<dbReference type="PANTHER" id="PTHR16504:SF4">
    <property type="entry name" value="5'(3')-DEOXYRIBONUCLEOTIDASE"/>
    <property type="match status" value="1"/>
</dbReference>